<dbReference type="Proteomes" id="UP000235220">
    <property type="component" value="Chromosome 15"/>
</dbReference>
<protein>
    <submittedName>
        <fullName evidence="2">Uncharacterized protein LOC118344700</fullName>
    </submittedName>
</protein>
<reference evidence="2" key="1">
    <citation type="submission" date="2025-08" db="UniProtKB">
        <authorList>
            <consortium name="RefSeq"/>
        </authorList>
    </citation>
    <scope>IDENTIFICATION</scope>
    <source>
        <tissue evidence="2">Leaves</tissue>
    </source>
</reference>
<dbReference type="InterPro" id="IPR004158">
    <property type="entry name" value="DUF247_pln"/>
</dbReference>
<gene>
    <name evidence="2" type="primary">LOC118344700</name>
</gene>
<sequence length="357" mass="41748">MAEESAATNTPEETINGVTNNEYWWPTWLVEKIEHAESIVLSRPSPNQTILSIYRVPDELRELNKEAYTPQIISIGPFHYHSQILQSMKNYKLSYFRSFMEQITKINKAEKLADLIQDSEERVRGCYAEAISFDCGTLRQIILMDASFIIELFLRFWSDEFWRDDDSIELKPLLSPSIYPSSFLELTFNFFEFENFQTIHHLKIDSEEVMHFVDFLRYMYLPCDRIRLLPESRKVVHKMYCASQLAEAGLKFKPSKDVDLLIQLGILVNNIGTTPPFAGNLSTGISFRDISDDYYDLCRQLVDFRRKHWYVILKSSLRQDYFRTPWMGAATVGAIILHADSHSHTNCLYCHFDIQVE</sequence>
<dbReference type="Pfam" id="PF03140">
    <property type="entry name" value="DUF247"/>
    <property type="match status" value="2"/>
</dbReference>
<dbReference type="RefSeq" id="XP_035541711.1">
    <property type="nucleotide sequence ID" value="XM_035685818.1"/>
</dbReference>
<dbReference type="PANTHER" id="PTHR31170">
    <property type="entry name" value="BNAC04G53230D PROTEIN"/>
    <property type="match status" value="1"/>
</dbReference>
<dbReference type="OrthoDB" id="1896044at2759"/>
<accession>A0A6P9E2W4</accession>
<proteinExistence type="predicted"/>
<dbReference type="AlphaFoldDB" id="A0A6P9E2W4"/>
<evidence type="ECO:0000313" key="2">
    <source>
        <dbReference type="RefSeq" id="XP_035541711.1"/>
    </source>
</evidence>
<evidence type="ECO:0000313" key="1">
    <source>
        <dbReference type="Proteomes" id="UP000235220"/>
    </source>
</evidence>
<dbReference type="GeneID" id="118344700"/>
<dbReference type="InParanoid" id="A0A6P9E2W4"/>
<organism evidence="1 2">
    <name type="scientific">Juglans regia</name>
    <name type="common">English walnut</name>
    <dbReference type="NCBI Taxonomy" id="51240"/>
    <lineage>
        <taxon>Eukaryota</taxon>
        <taxon>Viridiplantae</taxon>
        <taxon>Streptophyta</taxon>
        <taxon>Embryophyta</taxon>
        <taxon>Tracheophyta</taxon>
        <taxon>Spermatophyta</taxon>
        <taxon>Magnoliopsida</taxon>
        <taxon>eudicotyledons</taxon>
        <taxon>Gunneridae</taxon>
        <taxon>Pentapetalae</taxon>
        <taxon>rosids</taxon>
        <taxon>fabids</taxon>
        <taxon>Fagales</taxon>
        <taxon>Juglandaceae</taxon>
        <taxon>Juglans</taxon>
    </lineage>
</organism>
<name>A0A6P9E2W4_JUGRE</name>
<dbReference type="PANTHER" id="PTHR31170:SF23">
    <property type="match status" value="1"/>
</dbReference>
<dbReference type="KEGG" id="jre:118344700"/>
<keyword evidence="1" id="KW-1185">Reference proteome</keyword>